<dbReference type="OrthoDB" id="4954103at2759"/>
<evidence type="ECO:0000313" key="4">
    <source>
        <dbReference type="Proteomes" id="UP000034680"/>
    </source>
</evidence>
<dbReference type="Gene3D" id="3.30.70.3290">
    <property type="match status" value="1"/>
</dbReference>
<reference evidence="3 4" key="1">
    <citation type="submission" date="2015-05" db="EMBL/GenBank/DDBJ databases">
        <title>Distinctive expansion of gene families associated with plant cell wall degradation and secondary metabolism in the genomes of grapevine trunk pathogens.</title>
        <authorList>
            <person name="Lawrence D.P."/>
            <person name="Travadon R."/>
            <person name="Rolshausen P.E."/>
            <person name="Baumgartner K."/>
        </authorList>
    </citation>
    <scope>NUCLEOTIDE SEQUENCE [LARGE SCALE GENOMIC DNA]</scope>
    <source>
        <strain evidence="3">DA912</strain>
    </source>
</reference>
<gene>
    <name evidence="3" type="ORF">UCDDA912_g08063</name>
</gene>
<sequence length="193" mass="21321">MAGMTALLKVLMIFFNKEAIPPHVDINNSINPGFPKDPEPRQRTVLSPNHRVRVTTSDVAHPRKQPDAHLKSAVSHKSIPPTGSPPVVFAYTRQGASHKSMDLGLFHHSPTFRQWHSLTNDELSLVGGDDVKPIVTAQILFGHAGDYLSSWVPMRHLEQGRIDALKQMAETGVATRFSHGMPYLFFANNLAGC</sequence>
<organism evidence="3 4">
    <name type="scientific">Diaporthe ampelina</name>
    <dbReference type="NCBI Taxonomy" id="1214573"/>
    <lineage>
        <taxon>Eukaryota</taxon>
        <taxon>Fungi</taxon>
        <taxon>Dikarya</taxon>
        <taxon>Ascomycota</taxon>
        <taxon>Pezizomycotina</taxon>
        <taxon>Sordariomycetes</taxon>
        <taxon>Sordariomycetidae</taxon>
        <taxon>Diaporthales</taxon>
        <taxon>Diaporthaceae</taxon>
        <taxon>Diaporthe</taxon>
    </lineage>
</organism>
<evidence type="ECO:0000256" key="1">
    <source>
        <dbReference type="SAM" id="MobiDB-lite"/>
    </source>
</evidence>
<dbReference type="GO" id="GO:0016740">
    <property type="term" value="F:transferase activity"/>
    <property type="evidence" value="ECO:0007669"/>
    <property type="project" value="InterPro"/>
</dbReference>
<feature type="signal peptide" evidence="2">
    <location>
        <begin position="1"/>
        <end position="19"/>
    </location>
</feature>
<dbReference type="AlphaFoldDB" id="A0A0G2FBI9"/>
<feature type="chain" id="PRO_5002544072" evidence="2">
    <location>
        <begin position="20"/>
        <end position="193"/>
    </location>
</feature>
<name>A0A0G2FBI9_9PEZI</name>
<dbReference type="Gene3D" id="3.40.366.10">
    <property type="entry name" value="Malonyl-Coenzyme A Acyl Carrier Protein, domain 2"/>
    <property type="match status" value="1"/>
</dbReference>
<protein>
    <submittedName>
        <fullName evidence="3">Putative polyketide synthase</fullName>
    </submittedName>
</protein>
<dbReference type="Proteomes" id="UP000034680">
    <property type="component" value="Unassembled WGS sequence"/>
</dbReference>
<keyword evidence="2" id="KW-0732">Signal</keyword>
<accession>A0A0G2FBI9</accession>
<comment type="caution">
    <text evidence="3">The sequence shown here is derived from an EMBL/GenBank/DDBJ whole genome shotgun (WGS) entry which is preliminary data.</text>
</comment>
<keyword evidence="4" id="KW-1185">Reference proteome</keyword>
<evidence type="ECO:0000256" key="2">
    <source>
        <dbReference type="SAM" id="SignalP"/>
    </source>
</evidence>
<dbReference type="InterPro" id="IPR001227">
    <property type="entry name" value="Ac_transferase_dom_sf"/>
</dbReference>
<feature type="compositionally biased region" description="Basic and acidic residues" evidence="1">
    <location>
        <begin position="60"/>
        <end position="70"/>
    </location>
</feature>
<dbReference type="STRING" id="1214573.A0A0G2FBI9"/>
<reference evidence="3 4" key="2">
    <citation type="submission" date="2015-05" db="EMBL/GenBank/DDBJ databases">
        <authorList>
            <person name="Morales-Cruz A."/>
            <person name="Amrine K.C."/>
            <person name="Cantu D."/>
        </authorList>
    </citation>
    <scope>NUCLEOTIDE SEQUENCE [LARGE SCALE GENOMIC DNA]</scope>
    <source>
        <strain evidence="3">DA912</strain>
    </source>
</reference>
<evidence type="ECO:0000313" key="3">
    <source>
        <dbReference type="EMBL" id="KKY32007.1"/>
    </source>
</evidence>
<proteinExistence type="predicted"/>
<feature type="region of interest" description="Disordered" evidence="1">
    <location>
        <begin position="56"/>
        <end position="81"/>
    </location>
</feature>
<dbReference type="EMBL" id="LCUC01000350">
    <property type="protein sequence ID" value="KKY32007.1"/>
    <property type="molecule type" value="Genomic_DNA"/>
</dbReference>